<sequence>MSALASMTCCCSGASKTSCPDGLKFARNLYFSPLRFCGRRSRGVAVDHATVHRWVIKLLPIMETAFR</sequence>
<name>A0ABV0H245_9NEIS</name>
<feature type="non-terminal residue" evidence="1">
    <location>
        <position position="67"/>
    </location>
</feature>
<protein>
    <recommendedName>
        <fullName evidence="3">Transposase</fullName>
    </recommendedName>
</protein>
<keyword evidence="2" id="KW-1185">Reference proteome</keyword>
<evidence type="ECO:0000313" key="2">
    <source>
        <dbReference type="Proteomes" id="UP001438292"/>
    </source>
</evidence>
<evidence type="ECO:0000313" key="1">
    <source>
        <dbReference type="EMBL" id="MEO3953857.1"/>
    </source>
</evidence>
<dbReference type="Proteomes" id="UP001438292">
    <property type="component" value="Unassembled WGS sequence"/>
</dbReference>
<dbReference type="EMBL" id="JBDQQU010000004">
    <property type="protein sequence ID" value="MEO3953857.1"/>
    <property type="molecule type" value="Genomic_DNA"/>
</dbReference>
<proteinExistence type="predicted"/>
<accession>A0ABV0H245</accession>
<reference evidence="1 2" key="1">
    <citation type="submission" date="2024-05" db="EMBL/GenBank/DDBJ databases">
        <authorList>
            <person name="De Oliveira J.P."/>
            <person name="Noriler S.A."/>
            <person name="De Oliveira A.G."/>
            <person name="Sipoli D.S."/>
        </authorList>
    </citation>
    <scope>NUCLEOTIDE SEQUENCE [LARGE SCALE GENOMIC DNA]</scope>
    <source>
        <strain evidence="1 2">LABIM186</strain>
    </source>
</reference>
<gene>
    <name evidence="1" type="ORF">ABH309_05260</name>
</gene>
<comment type="caution">
    <text evidence="1">The sequence shown here is derived from an EMBL/GenBank/DDBJ whole genome shotgun (WGS) entry which is preliminary data.</text>
</comment>
<evidence type="ECO:0008006" key="3">
    <source>
        <dbReference type="Google" id="ProtNLM"/>
    </source>
</evidence>
<organism evidence="1 2">
    <name type="scientific">Chromobacterium piscinae</name>
    <dbReference type="NCBI Taxonomy" id="686831"/>
    <lineage>
        <taxon>Bacteria</taxon>
        <taxon>Pseudomonadati</taxon>
        <taxon>Pseudomonadota</taxon>
        <taxon>Betaproteobacteria</taxon>
        <taxon>Neisseriales</taxon>
        <taxon>Chromobacteriaceae</taxon>
        <taxon>Chromobacterium</taxon>
    </lineage>
</organism>